<feature type="transmembrane region" description="Helical" evidence="1">
    <location>
        <begin position="29"/>
        <end position="46"/>
    </location>
</feature>
<evidence type="ECO:0000313" key="3">
    <source>
        <dbReference type="Proteomes" id="UP000185557"/>
    </source>
</evidence>
<keyword evidence="1" id="KW-1133">Transmembrane helix</keyword>
<protein>
    <submittedName>
        <fullName evidence="2">Uncharacterized protein</fullName>
    </submittedName>
</protein>
<gene>
    <name evidence="2" type="ORF">NIES30_17660</name>
</gene>
<accession>A0A1U7J232</accession>
<dbReference type="AlphaFoldDB" id="A0A1U7J232"/>
<name>A0A1U7J232_9CYAN</name>
<comment type="caution">
    <text evidence="2">The sequence shown here is derived from an EMBL/GenBank/DDBJ whole genome shotgun (WGS) entry which is preliminary data.</text>
</comment>
<organism evidence="2 3">
    <name type="scientific">Phormidium tenue NIES-30</name>
    <dbReference type="NCBI Taxonomy" id="549789"/>
    <lineage>
        <taxon>Bacteria</taxon>
        <taxon>Bacillati</taxon>
        <taxon>Cyanobacteriota</taxon>
        <taxon>Cyanophyceae</taxon>
        <taxon>Oscillatoriophycideae</taxon>
        <taxon>Oscillatoriales</taxon>
        <taxon>Oscillatoriaceae</taxon>
        <taxon>Phormidium</taxon>
    </lineage>
</organism>
<keyword evidence="3" id="KW-1185">Reference proteome</keyword>
<dbReference type="EMBL" id="MRCG01000014">
    <property type="protein sequence ID" value="OKH46124.1"/>
    <property type="molecule type" value="Genomic_DNA"/>
</dbReference>
<sequence length="132" mass="14596">MAVSLILRRAAKKDNFANRILSKIKGPRAVRLVIGVLFGLTLWMRHTNPLFAQFFQVAEDFFTTTFPDAGDVVPLVFGVIRALFLLYIAVSLVRVIQAARNDDDWQQLARAPMIIVMAVVIGDVLATLVVGA</sequence>
<feature type="transmembrane region" description="Helical" evidence="1">
    <location>
        <begin position="108"/>
        <end position="130"/>
    </location>
</feature>
<keyword evidence="1" id="KW-0472">Membrane</keyword>
<feature type="transmembrane region" description="Helical" evidence="1">
    <location>
        <begin position="72"/>
        <end position="96"/>
    </location>
</feature>
<reference evidence="2 3" key="1">
    <citation type="submission" date="2016-11" db="EMBL/GenBank/DDBJ databases">
        <title>Draft Genome Sequences of Nine Cyanobacterial Strains from Diverse Habitats.</title>
        <authorList>
            <person name="Zhu T."/>
            <person name="Hou S."/>
            <person name="Lu X."/>
            <person name="Hess W.R."/>
        </authorList>
    </citation>
    <scope>NUCLEOTIDE SEQUENCE [LARGE SCALE GENOMIC DNA]</scope>
    <source>
        <strain evidence="2 3">NIES-30</strain>
    </source>
</reference>
<evidence type="ECO:0000256" key="1">
    <source>
        <dbReference type="SAM" id="Phobius"/>
    </source>
</evidence>
<proteinExistence type="predicted"/>
<dbReference type="Proteomes" id="UP000185557">
    <property type="component" value="Unassembled WGS sequence"/>
</dbReference>
<evidence type="ECO:0000313" key="2">
    <source>
        <dbReference type="EMBL" id="OKH46124.1"/>
    </source>
</evidence>
<keyword evidence="1" id="KW-0812">Transmembrane</keyword>